<sequence>MRLTVIGCSGSMSGPNSPGSCYLVQADGPDGAGGVRTWSVVLDIGPGSMGALLNHVDPAAVDLLTLSHLHADHIADLVGMQVYRRWHPDGPLARLAVAGPTGTMERLRAMDGGDESECYDGEFAFADHAPGTPVQLGPMTLECFPVNHPVPAFGLRVTGPSSRSGGPDRVTIAYTGDTDTCDGLIPLAQDADLLLSEAAFQEGRDTVRGVHLTGKRAGELATTVAAQRLVLTHLQPWTAPAAVRAEAHGVYGGPVDIAEPGATWTL</sequence>
<dbReference type="InterPro" id="IPR001279">
    <property type="entry name" value="Metallo-B-lactamas"/>
</dbReference>
<proteinExistence type="predicted"/>
<dbReference type="PANTHER" id="PTHR46018:SF4">
    <property type="entry name" value="METALLO-HYDROLASE YHFI-RELATED"/>
    <property type="match status" value="1"/>
</dbReference>
<evidence type="ECO:0000313" key="3">
    <source>
        <dbReference type="Proteomes" id="UP001500622"/>
    </source>
</evidence>
<dbReference type="Proteomes" id="UP001500622">
    <property type="component" value="Unassembled WGS sequence"/>
</dbReference>
<evidence type="ECO:0000313" key="2">
    <source>
        <dbReference type="EMBL" id="GAA4434358.1"/>
    </source>
</evidence>
<dbReference type="Pfam" id="PF12706">
    <property type="entry name" value="Lactamase_B_2"/>
    <property type="match status" value="1"/>
</dbReference>
<organism evidence="2 3">
    <name type="scientific">Georgenia halophila</name>
    <dbReference type="NCBI Taxonomy" id="620889"/>
    <lineage>
        <taxon>Bacteria</taxon>
        <taxon>Bacillati</taxon>
        <taxon>Actinomycetota</taxon>
        <taxon>Actinomycetes</taxon>
        <taxon>Micrococcales</taxon>
        <taxon>Bogoriellaceae</taxon>
        <taxon>Georgenia</taxon>
    </lineage>
</organism>
<accession>A0ABP8LS67</accession>
<comment type="caution">
    <text evidence="2">The sequence shown here is derived from an EMBL/GenBank/DDBJ whole genome shotgun (WGS) entry which is preliminary data.</text>
</comment>
<dbReference type="CDD" id="cd07716">
    <property type="entry name" value="RNaseZ_short-form-like_MBL-fold"/>
    <property type="match status" value="1"/>
</dbReference>
<reference evidence="3" key="1">
    <citation type="journal article" date="2019" name="Int. J. Syst. Evol. Microbiol.">
        <title>The Global Catalogue of Microorganisms (GCM) 10K type strain sequencing project: providing services to taxonomists for standard genome sequencing and annotation.</title>
        <authorList>
            <consortium name="The Broad Institute Genomics Platform"/>
            <consortium name="The Broad Institute Genome Sequencing Center for Infectious Disease"/>
            <person name="Wu L."/>
            <person name="Ma J."/>
        </authorList>
    </citation>
    <scope>NUCLEOTIDE SEQUENCE [LARGE SCALE GENOMIC DNA]</scope>
    <source>
        <strain evidence="3">JCM 17810</strain>
    </source>
</reference>
<dbReference type="SUPFAM" id="SSF56281">
    <property type="entry name" value="Metallo-hydrolase/oxidoreductase"/>
    <property type="match status" value="1"/>
</dbReference>
<dbReference type="RefSeq" id="WP_345219233.1">
    <property type="nucleotide sequence ID" value="NZ_BAABGN010000028.1"/>
</dbReference>
<protein>
    <submittedName>
        <fullName evidence="2">MBL fold metallo-hydrolase</fullName>
    </submittedName>
</protein>
<dbReference type="EMBL" id="BAABGN010000028">
    <property type="protein sequence ID" value="GAA4434358.1"/>
    <property type="molecule type" value="Genomic_DNA"/>
</dbReference>
<keyword evidence="3" id="KW-1185">Reference proteome</keyword>
<dbReference type="Gene3D" id="3.60.15.10">
    <property type="entry name" value="Ribonuclease Z/Hydroxyacylglutathione hydrolase-like"/>
    <property type="match status" value="1"/>
</dbReference>
<gene>
    <name evidence="2" type="ORF">GCM10023169_41870</name>
</gene>
<dbReference type="InterPro" id="IPR036866">
    <property type="entry name" value="RibonucZ/Hydroxyglut_hydro"/>
</dbReference>
<dbReference type="PANTHER" id="PTHR46018">
    <property type="entry name" value="ZINC PHOSPHODIESTERASE ELAC PROTEIN 1"/>
    <property type="match status" value="1"/>
</dbReference>
<evidence type="ECO:0000259" key="1">
    <source>
        <dbReference type="Pfam" id="PF12706"/>
    </source>
</evidence>
<name>A0ABP8LS67_9MICO</name>
<feature type="domain" description="Metallo-beta-lactamase" evidence="1">
    <location>
        <begin position="43"/>
        <end position="233"/>
    </location>
</feature>